<evidence type="ECO:0000256" key="7">
    <source>
        <dbReference type="ARBA" id="ARBA00032923"/>
    </source>
</evidence>
<evidence type="ECO:0000256" key="2">
    <source>
        <dbReference type="ARBA" id="ARBA00005617"/>
    </source>
</evidence>
<feature type="domain" description="JmjC" evidence="8">
    <location>
        <begin position="476"/>
        <end position="609"/>
    </location>
</feature>
<dbReference type="InterPro" id="IPR045333">
    <property type="entry name" value="ARMET-like"/>
</dbReference>
<evidence type="ECO:0000256" key="3">
    <source>
        <dbReference type="ARBA" id="ARBA00014267"/>
    </source>
</evidence>
<dbReference type="OrthoDB" id="5597848at2759"/>
<evidence type="ECO:0000313" key="9">
    <source>
        <dbReference type="EMBL" id="EWM26085.1"/>
    </source>
</evidence>
<evidence type="ECO:0000259" key="8">
    <source>
        <dbReference type="PROSITE" id="PS51184"/>
    </source>
</evidence>
<keyword evidence="10" id="KW-1185">Reference proteome</keyword>
<dbReference type="PROSITE" id="PS51184">
    <property type="entry name" value="JMJC"/>
    <property type="match status" value="1"/>
</dbReference>
<name>W7TGE1_9STRA</name>
<keyword evidence="4" id="KW-0964">Secreted</keyword>
<dbReference type="SUPFAM" id="SSF51197">
    <property type="entry name" value="Clavaminate synthase-like"/>
    <property type="match status" value="1"/>
</dbReference>
<gene>
    <name evidence="9" type="ORF">Naga_100014g7</name>
</gene>
<dbReference type="Gene3D" id="1.10.720.30">
    <property type="entry name" value="SAP domain"/>
    <property type="match status" value="1"/>
</dbReference>
<dbReference type="PANTHER" id="PTHR12990:SF5">
    <property type="entry name" value="MESENCEPHALIC ASTROCYTE-DERIVED NEUROTROPHIC FACTOR HOMOLOG"/>
    <property type="match status" value="1"/>
</dbReference>
<dbReference type="InterPro" id="IPR045332">
    <property type="entry name" value="ARMET_N"/>
</dbReference>
<evidence type="ECO:0000256" key="5">
    <source>
        <dbReference type="ARBA" id="ARBA00022729"/>
    </source>
</evidence>
<dbReference type="InterPro" id="IPR019345">
    <property type="entry name" value="ARMET_C"/>
</dbReference>
<dbReference type="Proteomes" id="UP000019335">
    <property type="component" value="Chromosome 9"/>
</dbReference>
<dbReference type="Gene3D" id="1.10.225.10">
    <property type="entry name" value="Saposin-like"/>
    <property type="match status" value="1"/>
</dbReference>
<evidence type="ECO:0000256" key="6">
    <source>
        <dbReference type="ARBA" id="ARBA00023157"/>
    </source>
</evidence>
<dbReference type="GO" id="GO:0005576">
    <property type="term" value="C:extracellular region"/>
    <property type="evidence" value="ECO:0007669"/>
    <property type="project" value="UniProtKB-SubCell"/>
</dbReference>
<dbReference type="Gene3D" id="3.40.366.30">
    <property type="entry name" value="50S ribosomal protein L16 arginine hydroxylase, Chain A, Domain 2"/>
    <property type="match status" value="1"/>
</dbReference>
<dbReference type="PANTHER" id="PTHR12990">
    <property type="entry name" value="ARMET-LIKE PROTEIN"/>
    <property type="match status" value="1"/>
</dbReference>
<dbReference type="Pfam" id="PF20145">
    <property type="entry name" value="ARMET_N"/>
    <property type="match status" value="1"/>
</dbReference>
<dbReference type="Gene3D" id="2.60.120.650">
    <property type="entry name" value="Cupin"/>
    <property type="match status" value="1"/>
</dbReference>
<dbReference type="InterPro" id="IPR003347">
    <property type="entry name" value="JmjC_dom"/>
</dbReference>
<comment type="similarity">
    <text evidence="2">Belongs to the ARMET family.</text>
</comment>
<keyword evidence="6" id="KW-1015">Disulfide bond</keyword>
<dbReference type="Pfam" id="PF10208">
    <property type="entry name" value="ARMET_C"/>
    <property type="match status" value="1"/>
</dbReference>
<evidence type="ECO:0000256" key="4">
    <source>
        <dbReference type="ARBA" id="ARBA00022525"/>
    </source>
</evidence>
<comment type="caution">
    <text evidence="9">The sequence shown here is derived from an EMBL/GenBank/DDBJ whole genome shotgun (WGS) entry which is preliminary data.</text>
</comment>
<dbReference type="InterPro" id="IPR036361">
    <property type="entry name" value="SAP_dom_sf"/>
</dbReference>
<accession>W7TGE1</accession>
<proteinExistence type="inferred from homology"/>
<dbReference type="EMBL" id="AZIL01000703">
    <property type="protein sequence ID" value="EWM26085.1"/>
    <property type="molecule type" value="Genomic_DNA"/>
</dbReference>
<dbReference type="SUPFAM" id="SSF68906">
    <property type="entry name" value="SAP domain"/>
    <property type="match status" value="1"/>
</dbReference>
<dbReference type="AlphaFoldDB" id="W7TGE1"/>
<keyword evidence="5" id="KW-0732">Signal</keyword>
<dbReference type="Pfam" id="PF08007">
    <property type="entry name" value="JmjC_2"/>
    <property type="match status" value="1"/>
</dbReference>
<organism evidence="9 10">
    <name type="scientific">Nannochloropsis gaditana</name>
    <dbReference type="NCBI Taxonomy" id="72520"/>
    <lineage>
        <taxon>Eukaryota</taxon>
        <taxon>Sar</taxon>
        <taxon>Stramenopiles</taxon>
        <taxon>Ochrophyta</taxon>
        <taxon>Eustigmatophyceae</taxon>
        <taxon>Eustigmatales</taxon>
        <taxon>Monodopsidaceae</taxon>
        <taxon>Nannochloropsis</taxon>
    </lineage>
</organism>
<evidence type="ECO:0000313" key="10">
    <source>
        <dbReference type="Proteomes" id="UP000019335"/>
    </source>
</evidence>
<sequence>MLWSRFSPYHYTRQASVRTSTTFTMRAHLSLGVVAALAALLGLANLAHASDPKDCEVCIGVLEKIDAGMEAKAKKNKLAVEDAIEAYCSRKDIDNKEKKLCYFLKPIKRDVSQPFSTGMPKAKVCARLKKKSAEICGIKYPVKVDSQTDYTKLRVKELKAILAERGVECTGCLEKPDFIKKCEETAHLSASAAARDRKDLGICREYKALCSGEAVYAIFSSQRFCERGGVFFSSAVVVGDGDAPIVEWGGARKRNGHSFRLEKKEACLQRINYYFALDCRREQVVLSLPGVPPMWHRVFEMLPISVVASIAVLLFPSSDAFLSPQQLPNLALKGWPSRLERGASAGSQEGIKPLPSPPAVWEDGLPPSKYAQFLEEFWQQRPLLIRRAFDPSVAVVGPGELLALACDGRAPSRLIEHWALRNKVEAEEEGCHGDEGATWSVRQGPFDEEDFQGEGDEGEGRTWTVLVQEVDRHVPEVGDLLQSFRFLPNWRVDDIMISYAPQAGGIGPHVDNYDVFLLQGRGTRKWSIQNALMDRETEARSLIPHNPLRVLASFRETHAWTLEPGDLLYLPPRVPHDGVSLDQDCMTYSIGFRAPTQEELLEAATAAAVSTLREREAGPRFYVDPHLPYAQDVGEITPVALKQVRGLVQDALAAVLDDDALLARWAGRSLTGPKHRSRAVAAEEGEEFGVWMEREEARAVVQELLGWESSREIEEKGATQASMPRKLYRAEGLKFAHADGGRLLFVDGHVWDLRDEDEERRRRICNCLTGGASPFPLQDISSVLRESLECVDVVTEWLMRGFLYVVEENCT</sequence>
<reference evidence="9 10" key="1">
    <citation type="journal article" date="2014" name="Mol. Plant">
        <title>Chromosome Scale Genome Assembly and Transcriptome Profiling of Nannochloropsis gaditana in Nitrogen Depletion.</title>
        <authorList>
            <person name="Corteggiani Carpinelli E."/>
            <person name="Telatin A."/>
            <person name="Vitulo N."/>
            <person name="Forcato C."/>
            <person name="D'Angelo M."/>
            <person name="Schiavon R."/>
            <person name="Vezzi A."/>
            <person name="Giacometti G.M."/>
            <person name="Morosinotto T."/>
            <person name="Valle G."/>
        </authorList>
    </citation>
    <scope>NUCLEOTIDE SEQUENCE [LARGE SCALE GENOMIC DNA]</scope>
    <source>
        <strain evidence="9 10">B-31</strain>
    </source>
</reference>
<comment type="subcellular location">
    <subcellularLocation>
        <location evidence="1">Secreted</location>
    </subcellularLocation>
</comment>
<evidence type="ECO:0000256" key="1">
    <source>
        <dbReference type="ARBA" id="ARBA00004613"/>
    </source>
</evidence>
<protein>
    <recommendedName>
        <fullName evidence="3">Mesencephalic astrocyte-derived neurotrophic factor homolog</fullName>
    </recommendedName>
    <alternativeName>
        <fullName evidence="7">MANF/CDNF-like protein</fullName>
    </alternativeName>
</protein>